<dbReference type="Proteomes" id="UP000265703">
    <property type="component" value="Unassembled WGS sequence"/>
</dbReference>
<dbReference type="OrthoDB" id="10532035at2759"/>
<evidence type="ECO:0000313" key="2">
    <source>
        <dbReference type="Proteomes" id="UP000265703"/>
    </source>
</evidence>
<name>A0A397T625_9GLOM</name>
<gene>
    <name evidence="1" type="ORF">C1645_873887</name>
</gene>
<evidence type="ECO:0008006" key="3">
    <source>
        <dbReference type="Google" id="ProtNLM"/>
    </source>
</evidence>
<protein>
    <recommendedName>
        <fullName evidence="3">BACK domain-containing protein</fullName>
    </recommendedName>
</protein>
<proteinExistence type="predicted"/>
<reference evidence="1 2" key="1">
    <citation type="submission" date="2018-06" db="EMBL/GenBank/DDBJ databases">
        <title>Comparative genomics reveals the genomic features of Rhizophagus irregularis, R. cerebriforme, R. diaphanum and Gigaspora rosea, and their symbiotic lifestyle signature.</title>
        <authorList>
            <person name="Morin E."/>
            <person name="San Clemente H."/>
            <person name="Chen E.C.H."/>
            <person name="De La Providencia I."/>
            <person name="Hainaut M."/>
            <person name="Kuo A."/>
            <person name="Kohler A."/>
            <person name="Murat C."/>
            <person name="Tang N."/>
            <person name="Roy S."/>
            <person name="Loubradou J."/>
            <person name="Henrissat B."/>
            <person name="Grigoriev I.V."/>
            <person name="Corradi N."/>
            <person name="Roux C."/>
            <person name="Martin F.M."/>
        </authorList>
    </citation>
    <scope>NUCLEOTIDE SEQUENCE [LARGE SCALE GENOMIC DNA]</scope>
    <source>
        <strain evidence="1 2">DAOM 227022</strain>
    </source>
</reference>
<comment type="caution">
    <text evidence="1">The sequence shown here is derived from an EMBL/GenBank/DDBJ whole genome shotgun (WGS) entry which is preliminary data.</text>
</comment>
<evidence type="ECO:0000313" key="1">
    <source>
        <dbReference type="EMBL" id="RIA93780.1"/>
    </source>
</evidence>
<accession>A0A397T625</accession>
<dbReference type="EMBL" id="QKYT01000097">
    <property type="protein sequence ID" value="RIA93780.1"/>
    <property type="molecule type" value="Genomic_DNA"/>
</dbReference>
<dbReference type="AlphaFoldDB" id="A0A397T625"/>
<sequence length="94" mass="11325">MTFEYSQEIINDLEKLLETDKRYDVIIYASENENAKEIHAISNILSIRDDLFLDEIDIWDSLIKWSFAQHTSIQQDIKKWISQLWKELFIDLFV</sequence>
<keyword evidence="2" id="KW-1185">Reference proteome</keyword>
<organism evidence="1 2">
    <name type="scientific">Glomus cerebriforme</name>
    <dbReference type="NCBI Taxonomy" id="658196"/>
    <lineage>
        <taxon>Eukaryota</taxon>
        <taxon>Fungi</taxon>
        <taxon>Fungi incertae sedis</taxon>
        <taxon>Mucoromycota</taxon>
        <taxon>Glomeromycotina</taxon>
        <taxon>Glomeromycetes</taxon>
        <taxon>Glomerales</taxon>
        <taxon>Glomeraceae</taxon>
        <taxon>Glomus</taxon>
    </lineage>
</organism>